<keyword evidence="3" id="KW-1185">Reference proteome</keyword>
<dbReference type="Proteomes" id="UP001476247">
    <property type="component" value="Unassembled WGS sequence"/>
</dbReference>
<organism evidence="2 3">
    <name type="scientific">Helicostylum pulchrum</name>
    <dbReference type="NCBI Taxonomy" id="562976"/>
    <lineage>
        <taxon>Eukaryota</taxon>
        <taxon>Fungi</taxon>
        <taxon>Fungi incertae sedis</taxon>
        <taxon>Mucoromycota</taxon>
        <taxon>Mucoromycotina</taxon>
        <taxon>Mucoromycetes</taxon>
        <taxon>Mucorales</taxon>
        <taxon>Mucorineae</taxon>
        <taxon>Mucoraceae</taxon>
        <taxon>Helicostylum</taxon>
    </lineage>
</organism>
<gene>
    <name evidence="2" type="ORF">HPULCUR_001641</name>
</gene>
<sequence>MYYTLKERFQDDLSCTMDKLNEATEQLRQLESQTRLLKSEIDDKNKEIRELEKKKPPRAKPIIDGKSTDRLLAAQLQHSQNQVRLLKSTMEQFLRMGVFNDDLNSSNSMTSPTM</sequence>
<proteinExistence type="predicted"/>
<accession>A0ABP9XNB9</accession>
<reference evidence="2 3" key="1">
    <citation type="submission" date="2024-04" db="EMBL/GenBank/DDBJ databases">
        <title>genome sequences of Mucor flavus KT1a and Helicostylum pulchrum KT1b strains isolation_sourced from the surface of a dry-aged beef.</title>
        <authorList>
            <person name="Toyotome T."/>
            <person name="Hosono M."/>
            <person name="Torimaru M."/>
            <person name="Fukuda K."/>
            <person name="Mikami N."/>
        </authorList>
    </citation>
    <scope>NUCLEOTIDE SEQUENCE [LARGE SCALE GENOMIC DNA]</scope>
    <source>
        <strain evidence="2 3">KT1b</strain>
    </source>
</reference>
<protein>
    <submittedName>
        <fullName evidence="2">Uncharacterized protein</fullName>
    </submittedName>
</protein>
<dbReference type="EMBL" id="BAABUJ010000005">
    <property type="protein sequence ID" value="GAA5796271.1"/>
    <property type="molecule type" value="Genomic_DNA"/>
</dbReference>
<name>A0ABP9XNB9_9FUNG</name>
<evidence type="ECO:0000313" key="2">
    <source>
        <dbReference type="EMBL" id="GAA5796271.1"/>
    </source>
</evidence>
<feature type="coiled-coil region" evidence="1">
    <location>
        <begin position="6"/>
        <end position="54"/>
    </location>
</feature>
<keyword evidence="1" id="KW-0175">Coiled coil</keyword>
<comment type="caution">
    <text evidence="2">The sequence shown here is derived from an EMBL/GenBank/DDBJ whole genome shotgun (WGS) entry which is preliminary data.</text>
</comment>
<evidence type="ECO:0000256" key="1">
    <source>
        <dbReference type="SAM" id="Coils"/>
    </source>
</evidence>
<evidence type="ECO:0000313" key="3">
    <source>
        <dbReference type="Proteomes" id="UP001476247"/>
    </source>
</evidence>